<dbReference type="CDD" id="cd02885">
    <property type="entry name" value="NUDIX_IPP_Isomerase"/>
    <property type="match status" value="1"/>
</dbReference>
<dbReference type="GO" id="GO:0009240">
    <property type="term" value="P:isopentenyl diphosphate biosynthetic process"/>
    <property type="evidence" value="ECO:0007669"/>
    <property type="project" value="TreeGrafter"/>
</dbReference>
<dbReference type="PANTHER" id="PTHR10885:SF0">
    <property type="entry name" value="ISOPENTENYL-DIPHOSPHATE DELTA-ISOMERASE"/>
    <property type="match status" value="1"/>
</dbReference>
<dbReference type="Pfam" id="PF00293">
    <property type="entry name" value="NUDIX"/>
    <property type="match status" value="1"/>
</dbReference>
<evidence type="ECO:0000256" key="1">
    <source>
        <dbReference type="ARBA" id="ARBA00004826"/>
    </source>
</evidence>
<comment type="similarity">
    <text evidence="2">Belongs to the IPP isomerase type 1 family.</text>
</comment>
<keyword evidence="5" id="KW-0413">Isomerase</keyword>
<accession>A0A7S2US78</accession>
<gene>
    <name evidence="9" type="ORF">ASEP1449_LOCUS18615</name>
</gene>
<feature type="signal peptide" evidence="7">
    <location>
        <begin position="1"/>
        <end position="33"/>
    </location>
</feature>
<dbReference type="EMBL" id="HBHQ01027487">
    <property type="protein sequence ID" value="CAD9826781.1"/>
    <property type="molecule type" value="Transcribed_RNA"/>
</dbReference>
<dbReference type="PANTHER" id="PTHR10885">
    <property type="entry name" value="ISOPENTENYL-DIPHOSPHATE DELTA-ISOMERASE"/>
    <property type="match status" value="1"/>
</dbReference>
<proteinExistence type="inferred from homology"/>
<evidence type="ECO:0000256" key="7">
    <source>
        <dbReference type="SAM" id="SignalP"/>
    </source>
</evidence>
<reference evidence="9" key="1">
    <citation type="submission" date="2021-01" db="EMBL/GenBank/DDBJ databases">
        <authorList>
            <person name="Corre E."/>
            <person name="Pelletier E."/>
            <person name="Niang G."/>
            <person name="Scheremetjew M."/>
            <person name="Finn R."/>
            <person name="Kale V."/>
            <person name="Holt S."/>
            <person name="Cochrane G."/>
            <person name="Meng A."/>
            <person name="Brown T."/>
            <person name="Cohen L."/>
        </authorList>
    </citation>
    <scope>NUCLEOTIDE SEQUENCE</scope>
    <source>
        <strain evidence="9">CCMP2084</strain>
    </source>
</reference>
<keyword evidence="4" id="KW-0414">Isoprene biosynthesis</keyword>
<dbReference type="AlphaFoldDB" id="A0A7S2US78"/>
<dbReference type="Gene3D" id="3.90.79.10">
    <property type="entry name" value="Nucleoside Triphosphate Pyrophosphohydrolase"/>
    <property type="match status" value="1"/>
</dbReference>
<dbReference type="GO" id="GO:0050992">
    <property type="term" value="P:dimethylallyl diphosphate biosynthetic process"/>
    <property type="evidence" value="ECO:0007669"/>
    <property type="project" value="UniProtKB-UniPathway"/>
</dbReference>
<sequence length="342" mass="38776">MSSPFHRGEKVMANPLKFWFLLLLMWEPLPCCSLITVTPFLTRCTSNRMSCSGAITSRRSARSDVGESAYGVGMNQEDMMDSDMLVAVDAKDRPILDQIVSKKEAHVFSPDSPRGVAHRAFSVFLFNSNGEMLLTKRASSKITFPDVWTNTCCSHPLHNMIPNEVDEVDALPEFPGIKHAAIRKLKHELGISPKDVPHQDFRFLTRFHYWASDTLTYGSDAPWGEHEIDYCLMIQCPGTIQLDPNPEEVGEIQWVSADELRDLMLSSEGSSEQRLWSPWFRGIMERGGFTWWGDLEEALKEGSKYCNKDITYFDPPPEHTGSYNLPTHGQDMGVLKNSKQEH</sequence>
<dbReference type="EC" id="5.3.3.2" evidence="3"/>
<evidence type="ECO:0000256" key="2">
    <source>
        <dbReference type="ARBA" id="ARBA00007579"/>
    </source>
</evidence>
<dbReference type="SUPFAM" id="SSF55811">
    <property type="entry name" value="Nudix"/>
    <property type="match status" value="1"/>
</dbReference>
<evidence type="ECO:0000256" key="3">
    <source>
        <dbReference type="ARBA" id="ARBA00012057"/>
    </source>
</evidence>
<dbReference type="PROSITE" id="PS51462">
    <property type="entry name" value="NUDIX"/>
    <property type="match status" value="1"/>
</dbReference>
<evidence type="ECO:0000256" key="4">
    <source>
        <dbReference type="ARBA" id="ARBA00023229"/>
    </source>
</evidence>
<evidence type="ECO:0000259" key="8">
    <source>
        <dbReference type="PROSITE" id="PS51462"/>
    </source>
</evidence>
<dbReference type="GO" id="GO:0005737">
    <property type="term" value="C:cytoplasm"/>
    <property type="evidence" value="ECO:0007669"/>
    <property type="project" value="TreeGrafter"/>
</dbReference>
<dbReference type="InterPro" id="IPR011876">
    <property type="entry name" value="IsopentenylPP_isomerase_typ1"/>
</dbReference>
<dbReference type="GO" id="GO:0004452">
    <property type="term" value="F:isopentenyl-diphosphate delta-isomerase activity"/>
    <property type="evidence" value="ECO:0007669"/>
    <property type="project" value="UniProtKB-EC"/>
</dbReference>
<protein>
    <recommendedName>
        <fullName evidence="3">isopentenyl-diphosphate Delta-isomerase</fullName>
        <ecNumber evidence="3">5.3.3.2</ecNumber>
    </recommendedName>
</protein>
<comment type="pathway">
    <text evidence="1">Isoprenoid biosynthesis; dimethylallyl diphosphate biosynthesis; dimethylallyl diphosphate from isopentenyl diphosphate: step 1/1.</text>
</comment>
<feature type="chain" id="PRO_5030724978" description="isopentenyl-diphosphate Delta-isomerase" evidence="7">
    <location>
        <begin position="34"/>
        <end position="342"/>
    </location>
</feature>
<dbReference type="InterPro" id="IPR000086">
    <property type="entry name" value="NUDIX_hydrolase_dom"/>
</dbReference>
<dbReference type="UniPathway" id="UPA00059">
    <property type="reaction ID" value="UER00104"/>
</dbReference>
<dbReference type="InterPro" id="IPR015797">
    <property type="entry name" value="NUDIX_hydrolase-like_dom_sf"/>
</dbReference>
<evidence type="ECO:0000256" key="5">
    <source>
        <dbReference type="ARBA" id="ARBA00023235"/>
    </source>
</evidence>
<evidence type="ECO:0000256" key="6">
    <source>
        <dbReference type="SAM" id="MobiDB-lite"/>
    </source>
</evidence>
<dbReference type="NCBIfam" id="TIGR02150">
    <property type="entry name" value="IPP_isom_1"/>
    <property type="match status" value="1"/>
</dbReference>
<keyword evidence="7" id="KW-0732">Signal</keyword>
<evidence type="ECO:0000313" key="9">
    <source>
        <dbReference type="EMBL" id="CAD9826781.1"/>
    </source>
</evidence>
<name>A0A7S2US78_9STRA</name>
<organism evidence="9">
    <name type="scientific">Attheya septentrionalis</name>
    <dbReference type="NCBI Taxonomy" id="420275"/>
    <lineage>
        <taxon>Eukaryota</taxon>
        <taxon>Sar</taxon>
        <taxon>Stramenopiles</taxon>
        <taxon>Ochrophyta</taxon>
        <taxon>Bacillariophyta</taxon>
        <taxon>Coscinodiscophyceae</taxon>
        <taxon>Chaetocerotophycidae</taxon>
        <taxon>Chaetocerotales</taxon>
        <taxon>Attheyaceae</taxon>
        <taxon>Attheya</taxon>
    </lineage>
</organism>
<feature type="region of interest" description="Disordered" evidence="6">
    <location>
        <begin position="317"/>
        <end position="342"/>
    </location>
</feature>
<feature type="domain" description="Nudix hydrolase" evidence="8">
    <location>
        <begin position="116"/>
        <end position="282"/>
    </location>
</feature>